<feature type="compositionally biased region" description="Basic and acidic residues" evidence="1">
    <location>
        <begin position="470"/>
        <end position="487"/>
    </location>
</feature>
<feature type="compositionally biased region" description="Basic and acidic residues" evidence="1">
    <location>
        <begin position="150"/>
        <end position="258"/>
    </location>
</feature>
<gene>
    <name evidence="3" type="ORF">QR685DRAFT_548952</name>
</gene>
<dbReference type="InterPro" id="IPR001623">
    <property type="entry name" value="DnaJ_domain"/>
</dbReference>
<evidence type="ECO:0000313" key="3">
    <source>
        <dbReference type="EMBL" id="KAL0465013.1"/>
    </source>
</evidence>
<feature type="compositionally biased region" description="Basic and acidic residues" evidence="1">
    <location>
        <begin position="389"/>
        <end position="399"/>
    </location>
</feature>
<feature type="compositionally biased region" description="Basic and acidic residues" evidence="1">
    <location>
        <begin position="502"/>
        <end position="517"/>
    </location>
</feature>
<organism evidence="3 4">
    <name type="scientific">Neurospora intermedia</name>
    <dbReference type="NCBI Taxonomy" id="5142"/>
    <lineage>
        <taxon>Eukaryota</taxon>
        <taxon>Fungi</taxon>
        <taxon>Dikarya</taxon>
        <taxon>Ascomycota</taxon>
        <taxon>Pezizomycotina</taxon>
        <taxon>Sordariomycetes</taxon>
        <taxon>Sordariomycetidae</taxon>
        <taxon>Sordariales</taxon>
        <taxon>Sordariaceae</taxon>
        <taxon>Neurospora</taxon>
    </lineage>
</organism>
<dbReference type="PANTHER" id="PTHR24074">
    <property type="entry name" value="CO-CHAPERONE PROTEIN DJLA"/>
    <property type="match status" value="1"/>
</dbReference>
<dbReference type="EMBL" id="JAVLET010000020">
    <property type="protein sequence ID" value="KAL0465013.1"/>
    <property type="molecule type" value="Genomic_DNA"/>
</dbReference>
<dbReference type="SMART" id="SM00271">
    <property type="entry name" value="DnaJ"/>
    <property type="match status" value="1"/>
</dbReference>
<dbReference type="InterPro" id="IPR036869">
    <property type="entry name" value="J_dom_sf"/>
</dbReference>
<feature type="compositionally biased region" description="Basic and acidic residues" evidence="1">
    <location>
        <begin position="124"/>
        <end position="140"/>
    </location>
</feature>
<dbReference type="PRINTS" id="PR00625">
    <property type="entry name" value="JDOMAIN"/>
</dbReference>
<dbReference type="InterPro" id="IPR050817">
    <property type="entry name" value="DjlA_DnaK_co-chaperone"/>
</dbReference>
<name>A0ABR3CY66_NEUIN</name>
<protein>
    <recommendedName>
        <fullName evidence="2">J domain-containing protein</fullName>
    </recommendedName>
</protein>
<evidence type="ECO:0000256" key="1">
    <source>
        <dbReference type="SAM" id="MobiDB-lite"/>
    </source>
</evidence>
<feature type="compositionally biased region" description="Polar residues" evidence="1">
    <location>
        <begin position="519"/>
        <end position="530"/>
    </location>
</feature>
<evidence type="ECO:0000259" key="2">
    <source>
        <dbReference type="PROSITE" id="PS50076"/>
    </source>
</evidence>
<feature type="compositionally biased region" description="Polar residues" evidence="1">
    <location>
        <begin position="109"/>
        <end position="123"/>
    </location>
</feature>
<dbReference type="PROSITE" id="PS50076">
    <property type="entry name" value="DNAJ_2"/>
    <property type="match status" value="1"/>
</dbReference>
<comment type="caution">
    <text evidence="3">The sequence shown here is derived from an EMBL/GenBank/DDBJ whole genome shotgun (WGS) entry which is preliminary data.</text>
</comment>
<dbReference type="InterPro" id="IPR018253">
    <property type="entry name" value="DnaJ_domain_CS"/>
</dbReference>
<feature type="domain" description="J" evidence="2">
    <location>
        <begin position="7"/>
        <end position="75"/>
    </location>
</feature>
<feature type="compositionally biased region" description="Low complexity" evidence="1">
    <location>
        <begin position="84"/>
        <end position="100"/>
    </location>
</feature>
<accession>A0ABR3CY66</accession>
<dbReference type="Gene3D" id="1.10.287.110">
    <property type="entry name" value="DnaJ domain"/>
    <property type="match status" value="1"/>
</dbReference>
<feature type="compositionally biased region" description="Polar residues" evidence="1">
    <location>
        <begin position="433"/>
        <end position="449"/>
    </location>
</feature>
<dbReference type="CDD" id="cd06257">
    <property type="entry name" value="DnaJ"/>
    <property type="match status" value="1"/>
</dbReference>
<evidence type="ECO:0000313" key="4">
    <source>
        <dbReference type="Proteomes" id="UP001451303"/>
    </source>
</evidence>
<reference evidence="3 4" key="1">
    <citation type="submission" date="2023-09" db="EMBL/GenBank/DDBJ databases">
        <title>Multi-omics analysis of a traditional fermented food reveals byproduct-associated fungal strains for waste-to-food upcycling.</title>
        <authorList>
            <consortium name="Lawrence Berkeley National Laboratory"/>
            <person name="Rekdal V.M."/>
            <person name="Villalobos-Escobedo J.M."/>
            <person name="Rodriguez-Valeron N."/>
            <person name="Garcia M.O."/>
            <person name="Vasquez D.P."/>
            <person name="Damayanti I."/>
            <person name="Sorensen P.M."/>
            <person name="Baidoo E.E."/>
            <person name="De Carvalho A.C."/>
            <person name="Riley R."/>
            <person name="Lipzen A."/>
            <person name="He G."/>
            <person name="Yan M."/>
            <person name="Haridas S."/>
            <person name="Daum C."/>
            <person name="Yoshinaga Y."/>
            <person name="Ng V."/>
            <person name="Grigoriev I.V."/>
            <person name="Munk R."/>
            <person name="Nuraida L."/>
            <person name="Wijaya C.H."/>
            <person name="Morales P.-C."/>
            <person name="Keasling J.D."/>
        </authorList>
    </citation>
    <scope>NUCLEOTIDE SEQUENCE [LARGE SCALE GENOMIC DNA]</scope>
    <source>
        <strain evidence="3 4">FGSC 2613</strain>
    </source>
</reference>
<keyword evidence="4" id="KW-1185">Reference proteome</keyword>
<dbReference type="PROSITE" id="PS00636">
    <property type="entry name" value="DNAJ_1"/>
    <property type="match status" value="1"/>
</dbReference>
<dbReference type="Pfam" id="PF00226">
    <property type="entry name" value="DnaJ"/>
    <property type="match status" value="1"/>
</dbReference>
<feature type="compositionally biased region" description="Basic and acidic residues" evidence="1">
    <location>
        <begin position="289"/>
        <end position="314"/>
    </location>
</feature>
<dbReference type="Proteomes" id="UP001451303">
    <property type="component" value="Unassembled WGS sequence"/>
</dbReference>
<feature type="region of interest" description="Disordered" evidence="1">
    <location>
        <begin position="78"/>
        <end position="536"/>
    </location>
</feature>
<proteinExistence type="predicted"/>
<dbReference type="SUPFAM" id="SSF46565">
    <property type="entry name" value="Chaperone J-domain"/>
    <property type="match status" value="1"/>
</dbReference>
<sequence length="579" mass="67044">MSSLPPDPWQVLGIAKTADKTEIRTAYRKLVLKCHPDKVQDPTLKAEKQDEFQKVQQAYELLNNDEERAKYEHQVRMSELNQQKARAASKSAAHSPAARSSPRHKEFAFSSTPERASHRTTTSTREKMYFQPSRSHEEVPTAHFADMNFNEERRARRATSYEKQPRPEDERPSRREEEKAPRREDERPARREEEKPLRREEEKSKDKRKDEEEKKARRQRDLARELEEMADPGRKAEKKKTDRERERPEKERKSEDKSRRHKGPSIEVMEEPEEPPKSDKKSAKSSSKKYTETKERERDGSRSREYDYGREKPASRPAAGFVADDPLEKARLYIQNRGTKLSRDGERGIPKLGRSQTEFWNYKPEVPRPSPADYDEEEVPRSSARPRRCSHETPPRSKEGPNIIPVSPRLAPTNSRPNPINVKASKTHAVPSPLNSPSRMQRSATTNDIHSGHQFHPPPMTRHTTWAPSSDRHFDKVYHNDSDDDYGRHHRSRYADSPSDGVRYKADGGRSSRRDEPTYPQSYSRGTSATRVPPEMYGSARMYSTSGMKVKEGKTFTSTDVKYADIPYPHRAYPSVPSY</sequence>